<evidence type="ECO:0000313" key="2">
    <source>
        <dbReference type="Proteomes" id="UP000005012"/>
    </source>
</evidence>
<dbReference type="HOGENOM" id="CLU_2118911_0_0_6"/>
<dbReference type="AlphaFoldDB" id="A0A140NQP1"/>
<dbReference type="OrthoDB" id="7031670at2"/>
<reference evidence="1 2" key="1">
    <citation type="journal article" date="2012" name="J. Bacteriol.">
        <title>Complete Genome Sequence of Providencia stuartii Clinical Isolate MRSN 2154.</title>
        <authorList>
            <person name="Clifford R.J."/>
            <person name="Hang J."/>
            <person name="Riley M.C."/>
            <person name="Onmus-Leone F."/>
            <person name="Kuschner R.A."/>
            <person name="Lesho E.P."/>
            <person name="Waterman P.E."/>
        </authorList>
    </citation>
    <scope>NUCLEOTIDE SEQUENCE [LARGE SCALE GENOMIC DNA]</scope>
    <source>
        <strain evidence="1 2">MRSN 2154</strain>
    </source>
</reference>
<reference evidence="2" key="2">
    <citation type="submission" date="2012-04" db="EMBL/GenBank/DDBJ databases">
        <title>Complete genome sequence of Providencia stuartii clinical isolate MRSN 2154.</title>
        <authorList>
            <person name="Clifford R.J."/>
            <person name="Hang J."/>
            <person name="Riley M.C."/>
            <person name="Onmus-Leone F."/>
            <person name="Kuschner R.A."/>
            <person name="Lesho E.P."/>
            <person name="Waterman P.E."/>
        </authorList>
    </citation>
    <scope>NUCLEOTIDE SEQUENCE [LARGE SCALE GENOMIC DNA]</scope>
    <source>
        <strain evidence="2">MRSN 2154</strain>
    </source>
</reference>
<accession>A0A140NQP1</accession>
<dbReference type="EMBL" id="CP003488">
    <property type="protein sequence ID" value="AFH95789.1"/>
    <property type="molecule type" value="Genomic_DNA"/>
</dbReference>
<dbReference type="RefSeq" id="WP_014658268.1">
    <property type="nucleotide sequence ID" value="NC_017731.1"/>
</dbReference>
<dbReference type="Proteomes" id="UP000005012">
    <property type="component" value="Chromosome"/>
</dbReference>
<dbReference type="KEGG" id="psi:S70_20000"/>
<organism evidence="1 2">
    <name type="scientific">Providencia stuartii (strain MRSN 2154)</name>
    <dbReference type="NCBI Taxonomy" id="1157951"/>
    <lineage>
        <taxon>Bacteria</taxon>
        <taxon>Pseudomonadati</taxon>
        <taxon>Pseudomonadota</taxon>
        <taxon>Gammaproteobacteria</taxon>
        <taxon>Enterobacterales</taxon>
        <taxon>Morganellaceae</taxon>
        <taxon>Providencia</taxon>
    </lineage>
</organism>
<proteinExistence type="predicted"/>
<dbReference type="GeneID" id="93519482"/>
<gene>
    <name evidence="1" type="ordered locus">S70_20000</name>
</gene>
<evidence type="ECO:0000313" key="1">
    <source>
        <dbReference type="EMBL" id="AFH95789.1"/>
    </source>
</evidence>
<sequence>MELDLENIKKLAVYFLELHNECYDKIKHDFSLVESMVDLVLRELNRFGYKLEKMKKVESSLHDHTHVIYATACDYFVCRNKRLIDKAKATYKYLGVNIQVVDGNESEWWKKLSF</sequence>
<protein>
    <submittedName>
        <fullName evidence="1">Uncharacterized protein</fullName>
    </submittedName>
</protein>
<name>A0A140NQP1_PROSM</name>